<dbReference type="InterPro" id="IPR024047">
    <property type="entry name" value="MM3350-like_sf"/>
</dbReference>
<feature type="compositionally biased region" description="Basic residues" evidence="1">
    <location>
        <begin position="664"/>
        <end position="673"/>
    </location>
</feature>
<dbReference type="Pfam" id="PF07929">
    <property type="entry name" value="PRiA4_ORF3"/>
    <property type="match status" value="1"/>
</dbReference>
<gene>
    <name evidence="3" type="ordered locus">AM1_6036</name>
</gene>
<dbReference type="InterPro" id="IPR012912">
    <property type="entry name" value="Plasmid_pRiA4b_Orf3-like"/>
</dbReference>
<dbReference type="eggNOG" id="ENOG502Z8XI">
    <property type="taxonomic scope" value="Bacteria"/>
</dbReference>
<dbReference type="SUPFAM" id="SSF159941">
    <property type="entry name" value="MM3350-like"/>
    <property type="match status" value="1"/>
</dbReference>
<dbReference type="EMBL" id="CP000828">
    <property type="protein sequence ID" value="ABW30968.1"/>
    <property type="molecule type" value="Genomic_DNA"/>
</dbReference>
<feature type="domain" description="Plasmid pRiA4b Orf3-like" evidence="2">
    <location>
        <begin position="554"/>
        <end position="664"/>
    </location>
</feature>
<dbReference type="OrthoDB" id="9801392at2"/>
<evidence type="ECO:0000313" key="4">
    <source>
        <dbReference type="Proteomes" id="UP000000268"/>
    </source>
</evidence>
<sequence length="696" mass="78526">MTFNIRQLDGLDYDEAEPLFDDYINGLINEFIQSDVGIAHTQTYPEGGFWIGTFIEMAFAYGEFTLPKMTKGDAQLVMENILPRKLTLRDRSEAEDAIPELVAFWTFLKREYKLRSGGAIAKYLTSIQDKFADWMFDASRGGIAKNFMLQGMQAGFDMSSQADIEAFQAEYNQRIKADPQNNPLIPVEPTVPMTAPPPDIQKFLDLMGVELPEVGEQVNPVELLNKIMDAADQMADLLDATGPAAKEGPGDTLRSLRTELMSASLDKDASLSEQEITQLKALTISETQPGSILKDFQTLLGFIGLEGRAVSGKRQQISMKDLAELNQQLSTPIDIDLKRPAQKSYPPIHGLYLLLRATGIVSSVTKGKKQFLVLNQPVYELWQQLNPTERYCTLLEAWLIRGYAEMLGEDRMGFLTEGNRCIQGWERIADQKKHTFNQKKSSLDFFSYYPGIHNLALMEMFGFLNITTGKPEAGKGWRIKSFEALPLGSPIFKLVRNAYEQNDMTWPSEVDPSVPYDELQDTLQPYFPEWQKTLVLASSGFRPDRHIFKVSLGKIWRRIAISGEATLEDLSAYILSSVEFDSDHLDSFTYTNAMGRKVEVLHPYADGGFFSRGVPLHTDEVKIGSLPLSEGSVMEYLFDFGDCWTFDVQLETIEPDLNQIQSTRTKKKKKKKTPVGEILEVHGESPEQYPGYEGDW</sequence>
<organism evidence="3 4">
    <name type="scientific">Acaryochloris marina (strain MBIC 11017)</name>
    <dbReference type="NCBI Taxonomy" id="329726"/>
    <lineage>
        <taxon>Bacteria</taxon>
        <taxon>Bacillati</taxon>
        <taxon>Cyanobacteriota</taxon>
        <taxon>Cyanophyceae</taxon>
        <taxon>Acaryochloridales</taxon>
        <taxon>Acaryochloridaceae</taxon>
        <taxon>Acaryochloris</taxon>
    </lineage>
</organism>
<dbReference type="AlphaFoldDB" id="B0C2T0"/>
<evidence type="ECO:0000313" key="3">
    <source>
        <dbReference type="EMBL" id="ABW30968.1"/>
    </source>
</evidence>
<dbReference type="Gene3D" id="3.10.290.30">
    <property type="entry name" value="MM3350-like"/>
    <property type="match status" value="1"/>
</dbReference>
<name>B0C2T0_ACAM1</name>
<reference evidence="3 4" key="1">
    <citation type="journal article" date="2008" name="Proc. Natl. Acad. Sci. U.S.A.">
        <title>Niche adaptation and genome expansion in the chlorophyll d-producing cyanobacterium Acaryochloris marina.</title>
        <authorList>
            <person name="Swingley W.D."/>
            <person name="Chen M."/>
            <person name="Cheung P.C."/>
            <person name="Conrad A.L."/>
            <person name="Dejesa L.C."/>
            <person name="Hao J."/>
            <person name="Honchak B.M."/>
            <person name="Karbach L.E."/>
            <person name="Kurdoglu A."/>
            <person name="Lahiri S."/>
            <person name="Mastrian S.D."/>
            <person name="Miyashita H."/>
            <person name="Page L."/>
            <person name="Ramakrishna P."/>
            <person name="Satoh S."/>
            <person name="Sattley W.M."/>
            <person name="Shimada Y."/>
            <person name="Taylor H.L."/>
            <person name="Tomo T."/>
            <person name="Tsuchiya T."/>
            <person name="Wang Z.T."/>
            <person name="Raymond J."/>
            <person name="Mimuro M."/>
            <person name="Blankenship R.E."/>
            <person name="Touchman J.W."/>
        </authorList>
    </citation>
    <scope>NUCLEOTIDE SEQUENCE [LARGE SCALE GENOMIC DNA]</scope>
    <source>
        <strain evidence="4">MBIC 11017</strain>
    </source>
</reference>
<dbReference type="RefSeq" id="WP_012166167.1">
    <property type="nucleotide sequence ID" value="NC_009925.1"/>
</dbReference>
<keyword evidence="4" id="KW-1185">Reference proteome</keyword>
<protein>
    <recommendedName>
        <fullName evidence="2">Plasmid pRiA4b Orf3-like domain-containing protein</fullName>
    </recommendedName>
</protein>
<feature type="region of interest" description="Disordered" evidence="1">
    <location>
        <begin position="662"/>
        <end position="696"/>
    </location>
</feature>
<dbReference type="Proteomes" id="UP000000268">
    <property type="component" value="Chromosome"/>
</dbReference>
<evidence type="ECO:0000256" key="1">
    <source>
        <dbReference type="SAM" id="MobiDB-lite"/>
    </source>
</evidence>
<dbReference type="KEGG" id="amr:AM1_6036"/>
<accession>B0C2T0</accession>
<proteinExistence type="predicted"/>
<dbReference type="HOGENOM" id="CLU_028389_0_0_3"/>
<dbReference type="STRING" id="329726.AM1_6036"/>
<evidence type="ECO:0000259" key="2">
    <source>
        <dbReference type="Pfam" id="PF07929"/>
    </source>
</evidence>